<feature type="coiled-coil region" evidence="1">
    <location>
        <begin position="83"/>
        <end position="110"/>
    </location>
</feature>
<dbReference type="EMBL" id="GEDC01004565">
    <property type="protein sequence ID" value="JAS32733.1"/>
    <property type="molecule type" value="Transcribed_RNA"/>
</dbReference>
<dbReference type="GO" id="GO:0034451">
    <property type="term" value="C:centriolar satellite"/>
    <property type="evidence" value="ECO:0007669"/>
    <property type="project" value="TreeGrafter"/>
</dbReference>
<proteinExistence type="predicted"/>
<gene>
    <name evidence="3" type="ORF">g.13800</name>
</gene>
<feature type="coiled-coil region" evidence="1">
    <location>
        <begin position="290"/>
        <end position="331"/>
    </location>
</feature>
<evidence type="ECO:0000313" key="3">
    <source>
        <dbReference type="EMBL" id="JAS32733.1"/>
    </source>
</evidence>
<dbReference type="PANTHER" id="PTHR31935">
    <property type="entry name" value="COILED-COIL DOMAIN-CONTAINING PROTEIN 13"/>
    <property type="match status" value="1"/>
</dbReference>
<feature type="coiled-coil region" evidence="1">
    <location>
        <begin position="135"/>
        <end position="203"/>
    </location>
</feature>
<evidence type="ECO:0000256" key="1">
    <source>
        <dbReference type="SAM" id="Coils"/>
    </source>
</evidence>
<dbReference type="GO" id="GO:0031122">
    <property type="term" value="P:cytoplasmic microtubule organization"/>
    <property type="evidence" value="ECO:0007669"/>
    <property type="project" value="TreeGrafter"/>
</dbReference>
<dbReference type="AlphaFoldDB" id="A0A1B6E474"/>
<dbReference type="PANTHER" id="PTHR31935:SF1">
    <property type="entry name" value="COILED-COIL DOMAIN-CONTAINING PROTEIN 13"/>
    <property type="match status" value="1"/>
</dbReference>
<organism evidence="3">
    <name type="scientific">Clastoptera arizonana</name>
    <name type="common">Arizona spittle bug</name>
    <dbReference type="NCBI Taxonomy" id="38151"/>
    <lineage>
        <taxon>Eukaryota</taxon>
        <taxon>Metazoa</taxon>
        <taxon>Ecdysozoa</taxon>
        <taxon>Arthropoda</taxon>
        <taxon>Hexapoda</taxon>
        <taxon>Insecta</taxon>
        <taxon>Pterygota</taxon>
        <taxon>Neoptera</taxon>
        <taxon>Paraneoptera</taxon>
        <taxon>Hemiptera</taxon>
        <taxon>Auchenorrhyncha</taxon>
        <taxon>Cercopoidea</taxon>
        <taxon>Clastopteridae</taxon>
        <taxon>Clastoptera</taxon>
    </lineage>
</organism>
<evidence type="ECO:0008006" key="4">
    <source>
        <dbReference type="Google" id="ProtNLM"/>
    </source>
</evidence>
<protein>
    <recommendedName>
        <fullName evidence="4">Coiled-coil domain-containing protein 13</fullName>
    </recommendedName>
</protein>
<feature type="coiled-coil region" evidence="1">
    <location>
        <begin position="393"/>
        <end position="420"/>
    </location>
</feature>
<reference evidence="3" key="1">
    <citation type="submission" date="2015-12" db="EMBL/GenBank/DDBJ databases">
        <title>De novo transcriptome assembly of four potential Pierce s Disease insect vectors from Arizona vineyards.</title>
        <authorList>
            <person name="Tassone E.E."/>
        </authorList>
    </citation>
    <scope>NUCLEOTIDE SEQUENCE</scope>
</reference>
<feature type="coiled-coil region" evidence="1">
    <location>
        <begin position="459"/>
        <end position="493"/>
    </location>
</feature>
<sequence length="572" mass="65570">MSATKVLNKKLCRNKKIKKNNFEFTPTSNSSAGSKCMKGDNDSELTKSNFMPNLNLDFDDNLELEEISGQDNNSELMFPYDVNKRLSDQVQTLLRENAALQKSLVENEARLRGVQKYPPAMAMHGRASDLAASKIVELTKRVRELTADLEVAKLKCQNAVMSSIKPTSETTNEETNENLKEKNVDKTNELKELSDKLTNTNLKLCEYRNQCQQLKHELKISHKALANEVGDNVPLQNVLNGGTWRGRAQIICTLQQQVAELTEKLNNSDFKEKQINVNKSAIRQIEKDLKAENAKEIALYKDQLEEKQRKLDAFKARNKVLEIQVAELRGQVTILLEKTTHDDELISSLTVQLRVALEKNDQDANSKKEFQHRSLERELSLEKQRASQFQCALSDREDKIALLEERIRELQNKLERKTPEKVDSRSKSVEAPAVDTVGTAGEAEKTRLLELLSVTSKRLSQERHDVDKIQEMLRKERQKSAKLETKLARLELERSSGRCYSHNAASSKVVESVPQEVKYKLELLEEENLYLKTRLNSVQLEKEEDLRNYTILLEDTRRTFLDSVRSIKTEKE</sequence>
<dbReference type="GO" id="GO:1905515">
    <property type="term" value="P:non-motile cilium assembly"/>
    <property type="evidence" value="ECO:0007669"/>
    <property type="project" value="TreeGrafter"/>
</dbReference>
<name>A0A1B6E474_9HEMI</name>
<keyword evidence="1" id="KW-0175">Coiled coil</keyword>
<feature type="region of interest" description="Disordered" evidence="2">
    <location>
        <begin position="23"/>
        <end position="44"/>
    </location>
</feature>
<evidence type="ECO:0000256" key="2">
    <source>
        <dbReference type="SAM" id="MobiDB-lite"/>
    </source>
</evidence>
<accession>A0A1B6E474</accession>
<dbReference type="InterPro" id="IPR038929">
    <property type="entry name" value="CCDC13"/>
</dbReference>
<feature type="compositionally biased region" description="Polar residues" evidence="2">
    <location>
        <begin position="23"/>
        <end position="33"/>
    </location>
</feature>